<sequence>MLIGRTFTDHDSIKYVKEGDSLTFTQMPSLEPSTEKKIKAKETTVTSPSSIYMIDVCADDESVVLPVMNLTKKPVKIQKGSTVMKGNLVELPVLEIKEERQVITTEEIDVGQDQPTEVIQDLVRIINKYRDCVALNMSELDCARGIEVEINEQPDATPVNCKPYRASVLEREKMREILQEWCEAGVIRKTTSPYASPVMRVRKKNGRGVVRKRRRRVVQRRRRGWRCAEAVEPFTGAKEN</sequence>
<dbReference type="PANTHER" id="PTHR24559">
    <property type="entry name" value="TRANSPOSON TY3-I GAG-POL POLYPROTEIN"/>
    <property type="match status" value="1"/>
</dbReference>
<dbReference type="PANTHER" id="PTHR24559:SF444">
    <property type="entry name" value="REVERSE TRANSCRIPTASE DOMAIN-CONTAINING PROTEIN"/>
    <property type="match status" value="1"/>
</dbReference>
<dbReference type="GO" id="GO:0071897">
    <property type="term" value="P:DNA biosynthetic process"/>
    <property type="evidence" value="ECO:0007669"/>
    <property type="project" value="UniProtKB-ARBA"/>
</dbReference>
<accession>A0A6H5IAP3</accession>
<organism evidence="1 2">
    <name type="scientific">Trichogramma brassicae</name>
    <dbReference type="NCBI Taxonomy" id="86971"/>
    <lineage>
        <taxon>Eukaryota</taxon>
        <taxon>Metazoa</taxon>
        <taxon>Ecdysozoa</taxon>
        <taxon>Arthropoda</taxon>
        <taxon>Hexapoda</taxon>
        <taxon>Insecta</taxon>
        <taxon>Pterygota</taxon>
        <taxon>Neoptera</taxon>
        <taxon>Endopterygota</taxon>
        <taxon>Hymenoptera</taxon>
        <taxon>Apocrita</taxon>
        <taxon>Proctotrupomorpha</taxon>
        <taxon>Chalcidoidea</taxon>
        <taxon>Trichogrammatidae</taxon>
        <taxon>Trichogramma</taxon>
    </lineage>
</organism>
<name>A0A6H5IAP3_9HYME</name>
<keyword evidence="2" id="KW-1185">Reference proteome</keyword>
<dbReference type="Gene3D" id="3.10.10.10">
    <property type="entry name" value="HIV Type 1 Reverse Transcriptase, subunit A, domain 1"/>
    <property type="match status" value="1"/>
</dbReference>
<reference evidence="1 2" key="1">
    <citation type="submission" date="2020-02" db="EMBL/GenBank/DDBJ databases">
        <authorList>
            <person name="Ferguson B K."/>
        </authorList>
    </citation>
    <scope>NUCLEOTIDE SEQUENCE [LARGE SCALE GENOMIC DNA]</scope>
</reference>
<dbReference type="SUPFAM" id="SSF56672">
    <property type="entry name" value="DNA/RNA polymerases"/>
    <property type="match status" value="1"/>
</dbReference>
<evidence type="ECO:0000313" key="2">
    <source>
        <dbReference type="Proteomes" id="UP000479190"/>
    </source>
</evidence>
<dbReference type="AlphaFoldDB" id="A0A6H5IAP3"/>
<proteinExistence type="predicted"/>
<dbReference type="Proteomes" id="UP000479190">
    <property type="component" value="Unassembled WGS sequence"/>
</dbReference>
<evidence type="ECO:0008006" key="3">
    <source>
        <dbReference type="Google" id="ProtNLM"/>
    </source>
</evidence>
<protein>
    <recommendedName>
        <fullName evidence="3">Reverse transcriptase domain-containing protein</fullName>
    </recommendedName>
</protein>
<dbReference type="EMBL" id="CADCXV010000769">
    <property type="protein sequence ID" value="CAB0035057.1"/>
    <property type="molecule type" value="Genomic_DNA"/>
</dbReference>
<gene>
    <name evidence="1" type="ORF">TBRA_LOCUS6955</name>
</gene>
<evidence type="ECO:0000313" key="1">
    <source>
        <dbReference type="EMBL" id="CAB0035057.1"/>
    </source>
</evidence>
<dbReference type="InterPro" id="IPR053134">
    <property type="entry name" value="RNA-dir_DNA_polymerase"/>
</dbReference>
<dbReference type="OrthoDB" id="8051729at2759"/>
<dbReference type="InterPro" id="IPR043502">
    <property type="entry name" value="DNA/RNA_pol_sf"/>
</dbReference>